<evidence type="ECO:0008006" key="11">
    <source>
        <dbReference type="Google" id="ProtNLM"/>
    </source>
</evidence>
<dbReference type="InterPro" id="IPR013217">
    <property type="entry name" value="Methyltransf_12"/>
</dbReference>
<protein>
    <recommendedName>
        <fullName evidence="11">Carrier domain-containing protein</fullName>
    </recommendedName>
</protein>
<comment type="caution">
    <text evidence="9">The sequence shown here is derived from an EMBL/GenBank/DDBJ whole genome shotgun (WGS) entry which is preliminary data.</text>
</comment>
<dbReference type="InterPro" id="IPR042104">
    <property type="entry name" value="PKS_dehydratase_sf"/>
</dbReference>
<dbReference type="InterPro" id="IPR029063">
    <property type="entry name" value="SAM-dependent_MTases_sf"/>
</dbReference>
<dbReference type="InterPro" id="IPR049900">
    <property type="entry name" value="PKS_mFAS_DH"/>
</dbReference>
<dbReference type="CDD" id="cd02440">
    <property type="entry name" value="AdoMet_MTases"/>
    <property type="match status" value="1"/>
</dbReference>
<dbReference type="Pfam" id="PF14765">
    <property type="entry name" value="PS-DH"/>
    <property type="match status" value="1"/>
</dbReference>
<dbReference type="SUPFAM" id="SSF53901">
    <property type="entry name" value="Thiolase-like"/>
    <property type="match status" value="1"/>
</dbReference>
<dbReference type="GO" id="GO:0032259">
    <property type="term" value="P:methylation"/>
    <property type="evidence" value="ECO:0007669"/>
    <property type="project" value="UniProtKB-KW"/>
</dbReference>
<dbReference type="InterPro" id="IPR016035">
    <property type="entry name" value="Acyl_Trfase/lysoPLipase"/>
</dbReference>
<feature type="region of interest" description="N-terminal hotdog fold" evidence="6">
    <location>
        <begin position="861"/>
        <end position="989"/>
    </location>
</feature>
<evidence type="ECO:0000256" key="2">
    <source>
        <dbReference type="ARBA" id="ARBA00022553"/>
    </source>
</evidence>
<dbReference type="InterPro" id="IPR049551">
    <property type="entry name" value="PKS_DH_C"/>
</dbReference>
<dbReference type="CDD" id="cd00833">
    <property type="entry name" value="PKS"/>
    <property type="match status" value="1"/>
</dbReference>
<dbReference type="OrthoDB" id="329835at2759"/>
<dbReference type="Pfam" id="PF16197">
    <property type="entry name" value="KAsynt_C_assoc"/>
    <property type="match status" value="1"/>
</dbReference>
<keyword evidence="3" id="KW-0489">Methyltransferase</keyword>
<feature type="domain" description="PKS/mFAS DH" evidence="8">
    <location>
        <begin position="861"/>
        <end position="1150"/>
    </location>
</feature>
<dbReference type="Gene3D" id="3.10.129.110">
    <property type="entry name" value="Polyketide synthase dehydratase"/>
    <property type="match status" value="1"/>
</dbReference>
<gene>
    <name evidence="9" type="ORF">SI65_01038</name>
</gene>
<evidence type="ECO:0000259" key="7">
    <source>
        <dbReference type="PROSITE" id="PS52004"/>
    </source>
</evidence>
<dbReference type="SUPFAM" id="SSF55048">
    <property type="entry name" value="Probable ACP-binding domain of malonyl-CoA ACP transacylase"/>
    <property type="match status" value="1"/>
</dbReference>
<evidence type="ECO:0000256" key="4">
    <source>
        <dbReference type="ARBA" id="ARBA00022679"/>
    </source>
</evidence>
<dbReference type="InterPro" id="IPR014030">
    <property type="entry name" value="Ketoacyl_synth_N"/>
</dbReference>
<dbReference type="SMART" id="SM00826">
    <property type="entry name" value="PKS_DH"/>
    <property type="match status" value="1"/>
</dbReference>
<sequence length="1401" mass="154578">MRGIASDSLMDGTLLSGGEIDMPNHARHFPVRETSTFQSRDESLPDVAPVPFPIAIVGMGMRLPGGVSNETEFWDFLINKRDGLCKVPEDRYNIDAFYDDSKPGHVRTRHGYYLQDDIAQVDNGFFGISKTEAAKLDPQQRLLMEVIWECMENGGQTQWRGKNIGCYVGVFGEDWLDLMSKDVQNNDRYRVVCSGDFAISNRVSFEYDLGGPSMTIRTGCSSSMVGLHEACQAIYSGECSSALVAGTNIIITPTVTTTTSDNMVLSPSGICRTFDAAADGYGRGEAINALFIKPLSQAMKDGDPIHAIIQSTVVNCDGRTPSITTPGSEAQERLVRAAYIKAQIEDACRTGFFECHGTGTIVGDSSEASVVAKVFGEKGIHMGAVKPNVGHSEGASAITSIIKTVLALEHKVIPPNVYFEKSNPKIPFKETKLQVPVEATPWPKDRIERASVNSFGIGGTNAHLILDSASSYCQGQSSQAVSRSVPGPQLLLLSAKSASSLDRKAEEIKKYLQDQPAVTSDLAYTLAMRREHMQHRAFALAEEGVAPSFEKFRSSCPSTVFVCTGQGAQWPGMGKDLISRSKRFHILRDWGIIPTSVVGHSSGEIAASYASGAIPAEVAITIAYFRGQALRTRSSNCPGAMAAVGLSPKRAKSYLNHGVTIACENSPQSVTLSGDEGTLLEILEQIKKDDDILCKRLAVNAAYHSHHMYGPGESYESLMHGQISHNDSMVAQYSTATGTVIREPSKLDAAYWRLNLQSPVLFNTAGRILHFLLRFDRYSNPPATNRNLYVPTLRRGADGWKCLLTTAGHLYAHGVPIELNTIVPDRSTLTNIPPYSWDHEERFWSETRVTRDWRLRQARHHELLGSSILGSSEIEPSWRNMLQFDTALWLLDHRLQGQVVFPCAGYVAMVGEVIRKVTGSTEYSVRNLFMRTALILSESENVELITTFRPAKLSDDVDSVWYDFAITSYRNGSWKKHCAGQVRGESDETHETPQIQPFIRSVQSEDWYSALNKRGLEYGQAFRGLKKIIASPSTLQATAVLQNKQHHTSYYALHPVLIDQCLQLLSVAATQGISRRMTRLCIPTSIESLFISPGRGPMSLSFGCEMSGTMNGNATLISNDGVVLSMRKGLFFSVPDSGIDEPQVPLASTLHWKPDIDFFPPEHQYTKLDTWTTSDLLLPLLSISKKYLAFIESQYEEICSASPELLPEMRDVNASDPQSRRSQIEQIVAMRPDCDDVDSWPRASKPLKLVLDRIGDIVQGNVNPLELLMENNVLRDFYGSLSIRMDWDGFLSLLSHSNPTLRVLEIGAGTGATTAMVLKGLASGHKGRMYTKYTFTDISPGFLPDAKNQFKDYQGIEYTTLDISQCPMKQGFEPESYDLVSLPMCSTQLPQSLKRFPTSGD</sequence>
<dbReference type="GO" id="GO:0006633">
    <property type="term" value="P:fatty acid biosynthetic process"/>
    <property type="evidence" value="ECO:0007669"/>
    <property type="project" value="TreeGrafter"/>
</dbReference>
<name>A0A1E3BR73_ASPCR</name>
<feature type="active site" description="Proton donor; for dehydratase activity" evidence="6">
    <location>
        <position position="1059"/>
    </location>
</feature>
<dbReference type="InterPro" id="IPR032821">
    <property type="entry name" value="PKS_assoc"/>
</dbReference>
<dbReference type="SUPFAM" id="SSF53335">
    <property type="entry name" value="S-adenosyl-L-methionine-dependent methyltransferases"/>
    <property type="match status" value="1"/>
</dbReference>
<dbReference type="PROSITE" id="PS52004">
    <property type="entry name" value="KS3_2"/>
    <property type="match status" value="1"/>
</dbReference>
<dbReference type="VEuPathDB" id="FungiDB:SI65_01038"/>
<dbReference type="Gene3D" id="3.40.366.10">
    <property type="entry name" value="Malonyl-Coenzyme A Acyl Carrier Protein, domain 2"/>
    <property type="match status" value="2"/>
</dbReference>
<keyword evidence="4" id="KW-0808">Transferase</keyword>
<dbReference type="InterPro" id="IPR014043">
    <property type="entry name" value="Acyl_transferase_dom"/>
</dbReference>
<feature type="region of interest" description="C-terminal hotdog fold" evidence="6">
    <location>
        <begin position="999"/>
        <end position="1150"/>
    </location>
</feature>
<dbReference type="SMR" id="A0A1E3BR73"/>
<evidence type="ECO:0000256" key="6">
    <source>
        <dbReference type="PROSITE-ProRule" id="PRU01363"/>
    </source>
</evidence>
<dbReference type="InterPro" id="IPR020807">
    <property type="entry name" value="PKS_DH"/>
</dbReference>
<evidence type="ECO:0000256" key="5">
    <source>
        <dbReference type="ARBA" id="ARBA00023268"/>
    </source>
</evidence>
<dbReference type="InterPro" id="IPR020841">
    <property type="entry name" value="PKS_Beta-ketoAc_synthase_dom"/>
</dbReference>
<keyword evidence="1" id="KW-0596">Phosphopantetheine</keyword>
<feature type="active site" description="Proton acceptor; for dehydratase activity" evidence="6">
    <location>
        <position position="893"/>
    </location>
</feature>
<evidence type="ECO:0000313" key="10">
    <source>
        <dbReference type="Proteomes" id="UP000094569"/>
    </source>
</evidence>
<keyword evidence="2" id="KW-0597">Phosphoprotein</keyword>
<dbReference type="GO" id="GO:0008168">
    <property type="term" value="F:methyltransferase activity"/>
    <property type="evidence" value="ECO:0007669"/>
    <property type="project" value="UniProtKB-KW"/>
</dbReference>
<evidence type="ECO:0000259" key="8">
    <source>
        <dbReference type="PROSITE" id="PS52019"/>
    </source>
</evidence>
<reference evidence="9 10" key="1">
    <citation type="journal article" date="2016" name="BMC Genomics">
        <title>Comparative genomic and transcriptomic analyses of the Fuzhuan brick tea-fermentation fungus Aspergillus cristatus.</title>
        <authorList>
            <person name="Ge Y."/>
            <person name="Wang Y."/>
            <person name="Liu Y."/>
            <person name="Tan Y."/>
            <person name="Ren X."/>
            <person name="Zhang X."/>
            <person name="Hyde K.D."/>
            <person name="Liu Y."/>
            <person name="Liu Z."/>
        </authorList>
    </citation>
    <scope>NUCLEOTIDE SEQUENCE [LARGE SCALE GENOMIC DNA]</scope>
    <source>
        <strain evidence="9 10">GZAAS20.1005</strain>
    </source>
</reference>
<dbReference type="InterPro" id="IPR049552">
    <property type="entry name" value="PKS_DH_N"/>
</dbReference>
<dbReference type="PROSITE" id="PS52019">
    <property type="entry name" value="PKS_MFAS_DH"/>
    <property type="match status" value="1"/>
</dbReference>
<evidence type="ECO:0000313" key="9">
    <source>
        <dbReference type="EMBL" id="ODM23449.1"/>
    </source>
</evidence>
<dbReference type="InterPro" id="IPR001227">
    <property type="entry name" value="Ac_transferase_dom_sf"/>
</dbReference>
<feature type="domain" description="Ketosynthase family 3 (KS3)" evidence="7">
    <location>
        <begin position="51"/>
        <end position="468"/>
    </location>
</feature>
<evidence type="ECO:0000256" key="3">
    <source>
        <dbReference type="ARBA" id="ARBA00022603"/>
    </source>
</evidence>
<dbReference type="Pfam" id="PF21089">
    <property type="entry name" value="PKS_DH_N"/>
    <property type="match status" value="1"/>
</dbReference>
<dbReference type="GO" id="GO:0004312">
    <property type="term" value="F:fatty acid synthase activity"/>
    <property type="evidence" value="ECO:0007669"/>
    <property type="project" value="TreeGrafter"/>
</dbReference>
<proteinExistence type="predicted"/>
<dbReference type="Pfam" id="PF08242">
    <property type="entry name" value="Methyltransf_12"/>
    <property type="match status" value="1"/>
</dbReference>
<dbReference type="Gene3D" id="3.40.47.10">
    <property type="match status" value="1"/>
</dbReference>
<dbReference type="Pfam" id="PF00698">
    <property type="entry name" value="Acyl_transf_1"/>
    <property type="match status" value="1"/>
</dbReference>
<evidence type="ECO:0000256" key="1">
    <source>
        <dbReference type="ARBA" id="ARBA00022450"/>
    </source>
</evidence>
<dbReference type="EMBL" id="JXNT01000001">
    <property type="protein sequence ID" value="ODM23449.1"/>
    <property type="molecule type" value="Genomic_DNA"/>
</dbReference>
<dbReference type="SUPFAM" id="SSF52151">
    <property type="entry name" value="FabD/lysophospholipase-like"/>
    <property type="match status" value="1"/>
</dbReference>
<dbReference type="Pfam" id="PF00109">
    <property type="entry name" value="ketoacyl-synt"/>
    <property type="match status" value="1"/>
</dbReference>
<dbReference type="InterPro" id="IPR050091">
    <property type="entry name" value="PKS_NRPS_Biosynth_Enz"/>
</dbReference>
<dbReference type="InterPro" id="IPR016036">
    <property type="entry name" value="Malonyl_transacylase_ACP-bd"/>
</dbReference>
<dbReference type="Proteomes" id="UP000094569">
    <property type="component" value="Unassembled WGS sequence"/>
</dbReference>
<dbReference type="SMART" id="SM00825">
    <property type="entry name" value="PKS_KS"/>
    <property type="match status" value="1"/>
</dbReference>
<dbReference type="InterPro" id="IPR014031">
    <property type="entry name" value="Ketoacyl_synth_C"/>
</dbReference>
<dbReference type="PANTHER" id="PTHR43775:SF49">
    <property type="entry name" value="SYNTHASE, PUTATIVE (JCVI)-RELATED"/>
    <property type="match status" value="1"/>
</dbReference>
<dbReference type="STRING" id="573508.A0A1E3BR73"/>
<organism evidence="9 10">
    <name type="scientific">Aspergillus cristatus</name>
    <name type="common">Chinese Fuzhuan brick tea-fermentation fungus</name>
    <name type="synonym">Eurotium cristatum</name>
    <dbReference type="NCBI Taxonomy" id="573508"/>
    <lineage>
        <taxon>Eukaryota</taxon>
        <taxon>Fungi</taxon>
        <taxon>Dikarya</taxon>
        <taxon>Ascomycota</taxon>
        <taxon>Pezizomycotina</taxon>
        <taxon>Eurotiomycetes</taxon>
        <taxon>Eurotiomycetidae</taxon>
        <taxon>Eurotiales</taxon>
        <taxon>Aspergillaceae</taxon>
        <taxon>Aspergillus</taxon>
        <taxon>Aspergillus subgen. Aspergillus</taxon>
    </lineage>
</organism>
<dbReference type="Gene3D" id="3.40.50.150">
    <property type="entry name" value="Vaccinia Virus protein VP39"/>
    <property type="match status" value="1"/>
</dbReference>
<accession>A0A1E3BR73</accession>
<dbReference type="Gene3D" id="3.30.70.3290">
    <property type="match status" value="1"/>
</dbReference>
<dbReference type="InterPro" id="IPR016039">
    <property type="entry name" value="Thiolase-like"/>
</dbReference>
<dbReference type="PANTHER" id="PTHR43775">
    <property type="entry name" value="FATTY ACID SYNTHASE"/>
    <property type="match status" value="1"/>
</dbReference>
<keyword evidence="5" id="KW-0511">Multifunctional enzyme</keyword>
<keyword evidence="10" id="KW-1185">Reference proteome</keyword>
<dbReference type="Pfam" id="PF02801">
    <property type="entry name" value="Ketoacyl-synt_C"/>
    <property type="match status" value="1"/>
</dbReference>
<dbReference type="SMART" id="SM00827">
    <property type="entry name" value="PKS_AT"/>
    <property type="match status" value="1"/>
</dbReference>
<dbReference type="GO" id="GO:0044550">
    <property type="term" value="P:secondary metabolite biosynthetic process"/>
    <property type="evidence" value="ECO:0007669"/>
    <property type="project" value="UniProtKB-ARBA"/>
</dbReference>